<dbReference type="Gene3D" id="3.40.50.2300">
    <property type="match status" value="1"/>
</dbReference>
<dbReference type="InterPro" id="IPR036388">
    <property type="entry name" value="WH-like_DNA-bd_sf"/>
</dbReference>
<feature type="modified residue" description="4-aspartylphosphate" evidence="5">
    <location>
        <position position="51"/>
    </location>
</feature>
<proteinExistence type="predicted"/>
<dbReference type="Proteomes" id="UP000199302">
    <property type="component" value="Unassembled WGS sequence"/>
</dbReference>
<name>A0A1I6ED90_9RHOB</name>
<dbReference type="SMART" id="SM00421">
    <property type="entry name" value="HTH_LUXR"/>
    <property type="match status" value="1"/>
</dbReference>
<dbReference type="InterPro" id="IPR000792">
    <property type="entry name" value="Tscrpt_reg_LuxR_C"/>
</dbReference>
<dbReference type="PROSITE" id="PS00622">
    <property type="entry name" value="HTH_LUXR_1"/>
    <property type="match status" value="1"/>
</dbReference>
<dbReference type="GO" id="GO:0006355">
    <property type="term" value="P:regulation of DNA-templated transcription"/>
    <property type="evidence" value="ECO:0007669"/>
    <property type="project" value="InterPro"/>
</dbReference>
<dbReference type="RefSeq" id="WP_177220556.1">
    <property type="nucleotide sequence ID" value="NZ_FOYI01000010.1"/>
</dbReference>
<dbReference type="SUPFAM" id="SSF46894">
    <property type="entry name" value="C-terminal effector domain of the bipartite response regulators"/>
    <property type="match status" value="1"/>
</dbReference>
<keyword evidence="9" id="KW-1185">Reference proteome</keyword>
<protein>
    <submittedName>
        <fullName evidence="8">DNA-binding response regulator, NarL/FixJ family, contains REC and HTH domains</fullName>
    </submittedName>
</protein>
<evidence type="ECO:0000256" key="3">
    <source>
        <dbReference type="ARBA" id="ARBA00023125"/>
    </source>
</evidence>
<dbReference type="PRINTS" id="PR00038">
    <property type="entry name" value="HTHLUXR"/>
</dbReference>
<dbReference type="PROSITE" id="PS50043">
    <property type="entry name" value="HTH_LUXR_2"/>
    <property type="match status" value="1"/>
</dbReference>
<dbReference type="Gene3D" id="1.10.10.10">
    <property type="entry name" value="Winged helix-like DNA-binding domain superfamily/Winged helix DNA-binding domain"/>
    <property type="match status" value="1"/>
</dbReference>
<dbReference type="SMART" id="SM00448">
    <property type="entry name" value="REC"/>
    <property type="match status" value="1"/>
</dbReference>
<keyword evidence="3 8" id="KW-0238">DNA-binding</keyword>
<reference evidence="8 9" key="1">
    <citation type="submission" date="2016-10" db="EMBL/GenBank/DDBJ databases">
        <authorList>
            <person name="de Groot N.N."/>
        </authorList>
    </citation>
    <scope>NUCLEOTIDE SEQUENCE [LARGE SCALE GENOMIC DNA]</scope>
    <source>
        <strain evidence="9">KMM 9023,NRIC 0796,JCM 17311,KCTC 23692</strain>
    </source>
</reference>
<dbReference type="Pfam" id="PF00072">
    <property type="entry name" value="Response_reg"/>
    <property type="match status" value="1"/>
</dbReference>
<dbReference type="InterPro" id="IPR011006">
    <property type="entry name" value="CheY-like_superfamily"/>
</dbReference>
<dbReference type="EMBL" id="FOYI01000010">
    <property type="protein sequence ID" value="SFR15726.1"/>
    <property type="molecule type" value="Genomic_DNA"/>
</dbReference>
<dbReference type="GO" id="GO:0003677">
    <property type="term" value="F:DNA binding"/>
    <property type="evidence" value="ECO:0007669"/>
    <property type="project" value="UniProtKB-KW"/>
</dbReference>
<dbReference type="InterPro" id="IPR001789">
    <property type="entry name" value="Sig_transdc_resp-reg_receiver"/>
</dbReference>
<dbReference type="CDD" id="cd17535">
    <property type="entry name" value="REC_NarL-like"/>
    <property type="match status" value="1"/>
</dbReference>
<dbReference type="GO" id="GO:0000160">
    <property type="term" value="P:phosphorelay signal transduction system"/>
    <property type="evidence" value="ECO:0007669"/>
    <property type="project" value="InterPro"/>
</dbReference>
<keyword evidence="2" id="KW-0805">Transcription regulation</keyword>
<dbReference type="PANTHER" id="PTHR43214:SF41">
    <property type="entry name" value="NITRATE_NITRITE RESPONSE REGULATOR PROTEIN NARP"/>
    <property type="match status" value="1"/>
</dbReference>
<dbReference type="PROSITE" id="PS50110">
    <property type="entry name" value="RESPONSE_REGULATORY"/>
    <property type="match status" value="1"/>
</dbReference>
<evidence type="ECO:0000256" key="5">
    <source>
        <dbReference type="PROSITE-ProRule" id="PRU00169"/>
    </source>
</evidence>
<dbReference type="SUPFAM" id="SSF52172">
    <property type="entry name" value="CheY-like"/>
    <property type="match status" value="1"/>
</dbReference>
<evidence type="ECO:0000313" key="8">
    <source>
        <dbReference type="EMBL" id="SFR15726.1"/>
    </source>
</evidence>
<feature type="domain" description="Response regulatory" evidence="7">
    <location>
        <begin position="1"/>
        <end position="116"/>
    </location>
</feature>
<dbReference type="AlphaFoldDB" id="A0A1I6ED90"/>
<evidence type="ECO:0000256" key="1">
    <source>
        <dbReference type="ARBA" id="ARBA00022553"/>
    </source>
</evidence>
<dbReference type="STRING" id="871652.SAMN04515673_11040"/>
<evidence type="ECO:0000259" key="6">
    <source>
        <dbReference type="PROSITE" id="PS50043"/>
    </source>
</evidence>
<feature type="domain" description="HTH luxR-type" evidence="6">
    <location>
        <begin position="130"/>
        <end position="195"/>
    </location>
</feature>
<dbReference type="Pfam" id="PF00196">
    <property type="entry name" value="GerE"/>
    <property type="match status" value="1"/>
</dbReference>
<dbReference type="InterPro" id="IPR039420">
    <property type="entry name" value="WalR-like"/>
</dbReference>
<evidence type="ECO:0000259" key="7">
    <source>
        <dbReference type="PROSITE" id="PS50110"/>
    </source>
</evidence>
<dbReference type="CDD" id="cd06170">
    <property type="entry name" value="LuxR_C_like"/>
    <property type="match status" value="1"/>
</dbReference>
<keyword evidence="1 5" id="KW-0597">Phosphoprotein</keyword>
<evidence type="ECO:0000256" key="4">
    <source>
        <dbReference type="ARBA" id="ARBA00023163"/>
    </source>
</evidence>
<organism evidence="8 9">
    <name type="scientific">Poseidonocella sedimentorum</name>
    <dbReference type="NCBI Taxonomy" id="871652"/>
    <lineage>
        <taxon>Bacteria</taxon>
        <taxon>Pseudomonadati</taxon>
        <taxon>Pseudomonadota</taxon>
        <taxon>Alphaproteobacteria</taxon>
        <taxon>Rhodobacterales</taxon>
        <taxon>Roseobacteraceae</taxon>
        <taxon>Poseidonocella</taxon>
    </lineage>
</organism>
<gene>
    <name evidence="8" type="ORF">SAMN04515673_11040</name>
</gene>
<dbReference type="PANTHER" id="PTHR43214">
    <property type="entry name" value="TWO-COMPONENT RESPONSE REGULATOR"/>
    <property type="match status" value="1"/>
</dbReference>
<evidence type="ECO:0000256" key="2">
    <source>
        <dbReference type="ARBA" id="ARBA00023015"/>
    </source>
</evidence>
<dbReference type="InterPro" id="IPR058245">
    <property type="entry name" value="NreC/VraR/RcsB-like_REC"/>
</dbReference>
<dbReference type="InterPro" id="IPR016032">
    <property type="entry name" value="Sig_transdc_resp-reg_C-effctor"/>
</dbReference>
<evidence type="ECO:0000313" key="9">
    <source>
        <dbReference type="Proteomes" id="UP000199302"/>
    </source>
</evidence>
<keyword evidence="4" id="KW-0804">Transcription</keyword>
<sequence>MLIADDHAFTLEGMQQKLARDARFEVVAVASGGVDAIRLARKHRPDLAVLDYVMPDATGLEVLLEIRRWSPQTRVVILTGQLDAAIAPPLIDAGASGLLTKGADPAHVCDALAVVARGGAVFDPPFDAPPEPAAIQLTPREREVLLRIARGMSNPRIAEDLALSPKTVESHRSSLMRKLDVNSTATLMLRAAKAGLIEI</sequence>
<accession>A0A1I6ED90</accession>